<organism evidence="1 2">
    <name type="scientific">Cellulomonas gelida</name>
    <dbReference type="NCBI Taxonomy" id="1712"/>
    <lineage>
        <taxon>Bacteria</taxon>
        <taxon>Bacillati</taxon>
        <taxon>Actinomycetota</taxon>
        <taxon>Actinomycetes</taxon>
        <taxon>Micrococcales</taxon>
        <taxon>Cellulomonadaceae</taxon>
        <taxon>Cellulomonas</taxon>
    </lineage>
</organism>
<dbReference type="AlphaFoldDB" id="A0A4Y3KLG7"/>
<sequence length="182" mass="19629">MTESSDLAALLGQEDLLHQQLRVLLLVTAVAKEPGNAGKLDGLTKLAKLDFIARYPNLAGNVARELGIDSPDVGGSPPTATPMIRYRYGPWDDQYYPVIGALVGRGLVRYAAGRKGSVGLAPTAAGIEIAARMRKEPSWAQVASHYDQVARAFGGLTGNKLKQAIYSALPELHDMPYRTELR</sequence>
<dbReference type="OrthoDB" id="3680805at2"/>
<comment type="caution">
    <text evidence="1">The sequence shown here is derived from an EMBL/GenBank/DDBJ whole genome shotgun (WGS) entry which is preliminary data.</text>
</comment>
<accession>A0A4Y3KLG7</accession>
<name>A0A4Y3KLG7_9CELL</name>
<dbReference type="RefSeq" id="WP_141370726.1">
    <property type="nucleotide sequence ID" value="NZ_BJLQ01000020.1"/>
</dbReference>
<dbReference type="Proteomes" id="UP000320461">
    <property type="component" value="Unassembled WGS sequence"/>
</dbReference>
<reference evidence="1 2" key="1">
    <citation type="submission" date="2019-06" db="EMBL/GenBank/DDBJ databases">
        <title>Whole genome shotgun sequence of Cellulomonas gelida NBRC 3748.</title>
        <authorList>
            <person name="Hosoyama A."/>
            <person name="Uohara A."/>
            <person name="Ohji S."/>
            <person name="Ichikawa N."/>
        </authorList>
    </citation>
    <scope>NUCLEOTIDE SEQUENCE [LARGE SCALE GENOMIC DNA]</scope>
    <source>
        <strain evidence="1 2">NBRC 3748</strain>
    </source>
</reference>
<keyword evidence="2" id="KW-1185">Reference proteome</keyword>
<gene>
    <name evidence="1" type="ORF">CGE01nite_20680</name>
</gene>
<evidence type="ECO:0000313" key="1">
    <source>
        <dbReference type="EMBL" id="GEA84817.1"/>
    </source>
</evidence>
<dbReference type="EMBL" id="BJLQ01000020">
    <property type="protein sequence ID" value="GEA84817.1"/>
    <property type="molecule type" value="Genomic_DNA"/>
</dbReference>
<evidence type="ECO:0000313" key="2">
    <source>
        <dbReference type="Proteomes" id="UP000320461"/>
    </source>
</evidence>
<protein>
    <submittedName>
        <fullName evidence="1">Uncharacterized protein</fullName>
    </submittedName>
</protein>
<proteinExistence type="predicted"/>